<accession>A0A4Z1SLC9</accession>
<feature type="transmembrane region" description="Helical" evidence="2">
    <location>
        <begin position="315"/>
        <end position="339"/>
    </location>
</feature>
<comment type="caution">
    <text evidence="3">The sequence shown here is derived from an EMBL/GenBank/DDBJ whole genome shotgun (WGS) entry which is preliminary data.</text>
</comment>
<protein>
    <submittedName>
        <fullName evidence="3">Transmembrane domain-containing protein</fullName>
    </submittedName>
</protein>
<evidence type="ECO:0000313" key="4">
    <source>
        <dbReference type="Proteomes" id="UP000315496"/>
    </source>
</evidence>
<name>A0A4Z1SLC9_GIAMU</name>
<keyword evidence="4" id="KW-1185">Reference proteome</keyword>
<keyword evidence="2" id="KW-1133">Transmembrane helix</keyword>
<gene>
    <name evidence="3" type="ORF">GMRT_13345</name>
</gene>
<dbReference type="Proteomes" id="UP000315496">
    <property type="component" value="Chromosome 5"/>
</dbReference>
<evidence type="ECO:0000256" key="1">
    <source>
        <dbReference type="SAM" id="MobiDB-lite"/>
    </source>
</evidence>
<feature type="compositionally biased region" description="Polar residues" evidence="1">
    <location>
        <begin position="1"/>
        <end position="10"/>
    </location>
</feature>
<dbReference type="EMBL" id="VDLU01000005">
    <property type="protein sequence ID" value="TNJ26310.1"/>
    <property type="molecule type" value="Genomic_DNA"/>
</dbReference>
<proteinExistence type="predicted"/>
<dbReference type="VEuPathDB" id="GiardiaDB:GMRT_13345"/>
<sequence length="388" mass="44512">MRCSSSSTQALEMPFGPSEESQQARDRDEEHFQDYLASVGGRVSNSYVEIIACGTLLLAVIVLILLSVFTPPIDVRSLVGLMLPNTDYAFDLETYMKILNIKGEPIQVVLGSRGNSAYKSHDYFLCPNKPEEYFFQNQSTMQKDMVYTLPFSFDHLSNYFTFGTATNVNFISLEVNTETAQHVQFTDYICIYRKQWKLVHDATLDREECIVLYDIFTSNWPSTINEIISCPYQQGCEYAITVIPGIIYRDMQMELQVNLGYPVYDLQRCTYMHPGDWIPPERQGGAWIVIKVGYGSNDIIDTIGIRLRRSNVTGYVVLGIIFFLLLALVVTGITLFFIYRHRYFGVVIKRVSRENEEQRRIHSRIERISKALQREATNLSSPRVGQSH</sequence>
<feature type="region of interest" description="Disordered" evidence="1">
    <location>
        <begin position="1"/>
        <end position="27"/>
    </location>
</feature>
<dbReference type="AlphaFoldDB" id="A0A4Z1SLC9"/>
<feature type="transmembrane region" description="Helical" evidence="2">
    <location>
        <begin position="47"/>
        <end position="69"/>
    </location>
</feature>
<keyword evidence="2 3" id="KW-0812">Transmembrane</keyword>
<organism evidence="3 4">
    <name type="scientific">Giardia muris</name>
    <dbReference type="NCBI Taxonomy" id="5742"/>
    <lineage>
        <taxon>Eukaryota</taxon>
        <taxon>Metamonada</taxon>
        <taxon>Diplomonadida</taxon>
        <taxon>Hexamitidae</taxon>
        <taxon>Giardiinae</taxon>
        <taxon>Giardia</taxon>
    </lineage>
</organism>
<evidence type="ECO:0000313" key="3">
    <source>
        <dbReference type="EMBL" id="TNJ26310.1"/>
    </source>
</evidence>
<keyword evidence="2" id="KW-0472">Membrane</keyword>
<reference evidence="3 4" key="1">
    <citation type="submission" date="2019-05" db="EMBL/GenBank/DDBJ databases">
        <title>The compact genome of Giardia muris reveals important steps in the evolution of intestinal protozoan parasites.</title>
        <authorList>
            <person name="Xu F."/>
            <person name="Jimenez-Gonzalez A."/>
            <person name="Einarsson E."/>
            <person name="Astvaldsson A."/>
            <person name="Peirasmaki D."/>
            <person name="Eckmann L."/>
            <person name="Andersson J.O."/>
            <person name="Svard S.G."/>
            <person name="Jerlstrom-Hultqvist J."/>
        </authorList>
    </citation>
    <scope>NUCLEOTIDE SEQUENCE [LARGE SCALE GENOMIC DNA]</scope>
    <source>
        <strain evidence="3 4">Roberts-Thomson</strain>
    </source>
</reference>
<evidence type="ECO:0000256" key="2">
    <source>
        <dbReference type="SAM" id="Phobius"/>
    </source>
</evidence>